<reference evidence="4" key="1">
    <citation type="submission" date="2017-08" db="EMBL/GenBank/DDBJ databases">
        <authorList>
            <person name="Grouzdev D.S."/>
            <person name="Gaisin V.A."/>
            <person name="Rysina M.S."/>
            <person name="Gorlenko V.M."/>
        </authorList>
    </citation>
    <scope>NUCLEOTIDE SEQUENCE [LARGE SCALE GENOMIC DNA]</scope>
    <source>
        <strain evidence="4">Kir15-3F</strain>
    </source>
</reference>
<dbReference type="InterPro" id="IPR051340">
    <property type="entry name" value="Haloalkane_dehalogenase"/>
</dbReference>
<evidence type="ECO:0000313" key="3">
    <source>
        <dbReference type="EMBL" id="PDW02844.1"/>
    </source>
</evidence>
<comment type="caution">
    <text evidence="3">The sequence shown here is derived from an EMBL/GenBank/DDBJ whole genome shotgun (WGS) entry which is preliminary data.</text>
</comment>
<dbReference type="InterPro" id="IPR000073">
    <property type="entry name" value="AB_hydrolase_1"/>
</dbReference>
<evidence type="ECO:0000313" key="4">
    <source>
        <dbReference type="Proteomes" id="UP000220527"/>
    </source>
</evidence>
<proteinExistence type="predicted"/>
<evidence type="ECO:0000259" key="2">
    <source>
        <dbReference type="Pfam" id="PF00561"/>
    </source>
</evidence>
<keyword evidence="1" id="KW-0378">Hydrolase</keyword>
<dbReference type="EMBL" id="NQWI01000050">
    <property type="protein sequence ID" value="PDW02844.1"/>
    <property type="molecule type" value="Genomic_DNA"/>
</dbReference>
<dbReference type="RefSeq" id="WP_097644325.1">
    <property type="nucleotide sequence ID" value="NZ_NQWI01000050.1"/>
</dbReference>
<gene>
    <name evidence="3" type="ORF">CJ255_11905</name>
</gene>
<dbReference type="Gene3D" id="3.40.50.1820">
    <property type="entry name" value="alpha/beta hydrolase"/>
    <property type="match status" value="1"/>
</dbReference>
<dbReference type="PANTHER" id="PTHR42977:SF3">
    <property type="entry name" value="AB HYDROLASE-1 DOMAIN-CONTAINING PROTEIN"/>
    <property type="match status" value="1"/>
</dbReference>
<feature type="domain" description="AB hydrolase-1" evidence="2">
    <location>
        <begin position="35"/>
        <end position="275"/>
    </location>
</feature>
<protein>
    <recommendedName>
        <fullName evidence="2">AB hydrolase-1 domain-containing protein</fullName>
    </recommendedName>
</protein>
<sequence>METPAWLDRQAYPFTSRFIEVEAGRMHYVDEGEGPVLLFVHGTPVWSFVYRNMIKALAPTYRCIAPDHLGFGLSDKPAAWSYRPADHARNLQHFIERLGLRDITLVVHDFGGPIGLAYAIEQPDNVIRLALLNTWMWSLQTNQQALQINQILSGKFGQFLYTRLNFSPRFLIPMLAGQQKLSSHIHRHYINAAPTPQARHAMWVCARELIGSSDWYEALWAKREQISKHPALLLWGMADRGVSGGIFDLTRWQQILPHARTVTYQGVGHFVQEEASNQVVTELRTLLEG</sequence>
<accession>A0A2A6RI88</accession>
<organism evidence="3 4">
    <name type="scientific">Candidatus Viridilinea mediisalina</name>
    <dbReference type="NCBI Taxonomy" id="2024553"/>
    <lineage>
        <taxon>Bacteria</taxon>
        <taxon>Bacillati</taxon>
        <taxon>Chloroflexota</taxon>
        <taxon>Chloroflexia</taxon>
        <taxon>Chloroflexales</taxon>
        <taxon>Chloroflexineae</taxon>
        <taxon>Oscillochloridaceae</taxon>
        <taxon>Candidatus Viridilinea</taxon>
    </lineage>
</organism>
<dbReference type="PANTHER" id="PTHR42977">
    <property type="entry name" value="HYDROLASE-RELATED"/>
    <property type="match status" value="1"/>
</dbReference>
<evidence type="ECO:0000256" key="1">
    <source>
        <dbReference type="ARBA" id="ARBA00022801"/>
    </source>
</evidence>
<dbReference type="PRINTS" id="PR00111">
    <property type="entry name" value="ABHYDROLASE"/>
</dbReference>
<dbReference type="SUPFAM" id="SSF53474">
    <property type="entry name" value="alpha/beta-Hydrolases"/>
    <property type="match status" value="1"/>
</dbReference>
<dbReference type="Pfam" id="PF00561">
    <property type="entry name" value="Abhydrolase_1"/>
    <property type="match status" value="1"/>
</dbReference>
<dbReference type="InterPro" id="IPR029058">
    <property type="entry name" value="AB_hydrolase_fold"/>
</dbReference>
<keyword evidence="4" id="KW-1185">Reference proteome</keyword>
<dbReference type="Proteomes" id="UP000220527">
    <property type="component" value="Unassembled WGS sequence"/>
</dbReference>
<dbReference type="OrthoDB" id="9797695at2"/>
<name>A0A2A6RI88_9CHLR</name>
<dbReference type="GO" id="GO:0004301">
    <property type="term" value="F:epoxide hydrolase activity"/>
    <property type="evidence" value="ECO:0007669"/>
    <property type="project" value="TreeGrafter"/>
</dbReference>
<dbReference type="AlphaFoldDB" id="A0A2A6RI88"/>